<organism evidence="4 5">
    <name type="scientific">Ostreobium quekettii</name>
    <dbReference type="NCBI Taxonomy" id="121088"/>
    <lineage>
        <taxon>Eukaryota</taxon>
        <taxon>Viridiplantae</taxon>
        <taxon>Chlorophyta</taxon>
        <taxon>core chlorophytes</taxon>
        <taxon>Ulvophyceae</taxon>
        <taxon>TCBD clade</taxon>
        <taxon>Bryopsidales</taxon>
        <taxon>Ostreobineae</taxon>
        <taxon>Ostreobiaceae</taxon>
        <taxon>Ostreobium</taxon>
    </lineage>
</organism>
<dbReference type="OrthoDB" id="269872at2759"/>
<evidence type="ECO:0000313" key="4">
    <source>
        <dbReference type="EMBL" id="CAD7701069.1"/>
    </source>
</evidence>
<keyword evidence="3" id="KW-0949">S-adenosyl-L-methionine</keyword>
<comment type="caution">
    <text evidence="4">The sequence shown here is derived from an EMBL/GenBank/DDBJ whole genome shotgun (WGS) entry which is preliminary data.</text>
</comment>
<dbReference type="NCBIfam" id="TIGR00536">
    <property type="entry name" value="hemK_fam"/>
    <property type="match status" value="1"/>
</dbReference>
<accession>A0A8S1J110</accession>
<dbReference type="GO" id="GO:0008276">
    <property type="term" value="F:protein methyltransferase activity"/>
    <property type="evidence" value="ECO:0007669"/>
    <property type="project" value="InterPro"/>
</dbReference>
<dbReference type="CDD" id="cd02440">
    <property type="entry name" value="AdoMet_MTases"/>
    <property type="match status" value="1"/>
</dbReference>
<evidence type="ECO:0000256" key="3">
    <source>
        <dbReference type="ARBA" id="ARBA00022691"/>
    </source>
</evidence>
<dbReference type="PROSITE" id="PS00092">
    <property type="entry name" value="N6_MTASE"/>
    <property type="match status" value="1"/>
</dbReference>
<keyword evidence="2" id="KW-0808">Transferase</keyword>
<dbReference type="EMBL" id="CAJHUC010001422">
    <property type="protein sequence ID" value="CAD7701069.1"/>
    <property type="molecule type" value="Genomic_DNA"/>
</dbReference>
<sequence>MVCRQQKNIALRVVHFTNRGIRICCLAPRTENCRYVNVLVPTLPMTTLQTELTWLLEDSVVALDKFHGDPIAPLDETQWRSARQQELHATHQAGSLTGQGSVNEQGKVLMRLNMEDLNDLWRKRVKERVPIQYITHTAHWRDLVLAVGPGVLVPRPETELIIDFVADVLDAHPGLRHCPWADLGTGSGALAIGLAKLLCRPSSVWAVDLSPIAVRYAKFNVARCDAASAVHVMEGSWFKPLANFRGKLGGVVCNPPYIPSGVLGGLQAEVRQHEPQLALDGGAEEGKGRLQ</sequence>
<dbReference type="InterPro" id="IPR029063">
    <property type="entry name" value="SAM-dependent_MTases_sf"/>
</dbReference>
<dbReference type="GO" id="GO:0032259">
    <property type="term" value="P:methylation"/>
    <property type="evidence" value="ECO:0007669"/>
    <property type="project" value="UniProtKB-KW"/>
</dbReference>
<dbReference type="InterPro" id="IPR052663">
    <property type="entry name" value="RF_glutamine_MTase_cyano"/>
</dbReference>
<dbReference type="GO" id="GO:0003676">
    <property type="term" value="F:nucleic acid binding"/>
    <property type="evidence" value="ECO:0007669"/>
    <property type="project" value="InterPro"/>
</dbReference>
<keyword evidence="5" id="KW-1185">Reference proteome</keyword>
<protein>
    <recommendedName>
        <fullName evidence="6">S-adenosyl-L-methionine-dependent methyltransferase</fullName>
    </recommendedName>
</protein>
<feature type="non-terminal residue" evidence="4">
    <location>
        <position position="291"/>
    </location>
</feature>
<dbReference type="InterPro" id="IPR004556">
    <property type="entry name" value="HemK-like"/>
</dbReference>
<evidence type="ECO:0000256" key="2">
    <source>
        <dbReference type="ARBA" id="ARBA00022679"/>
    </source>
</evidence>
<dbReference type="PANTHER" id="PTHR47441">
    <property type="match status" value="1"/>
</dbReference>
<name>A0A8S1J110_9CHLO</name>
<reference evidence="4" key="1">
    <citation type="submission" date="2020-12" db="EMBL/GenBank/DDBJ databases">
        <authorList>
            <person name="Iha C."/>
        </authorList>
    </citation>
    <scope>NUCLEOTIDE SEQUENCE</scope>
</reference>
<dbReference type="InterPro" id="IPR002052">
    <property type="entry name" value="DNA_methylase_N6_adenine_CS"/>
</dbReference>
<dbReference type="AlphaFoldDB" id="A0A8S1J110"/>
<evidence type="ECO:0008006" key="6">
    <source>
        <dbReference type="Google" id="ProtNLM"/>
    </source>
</evidence>
<evidence type="ECO:0000256" key="1">
    <source>
        <dbReference type="ARBA" id="ARBA00022603"/>
    </source>
</evidence>
<dbReference type="SUPFAM" id="SSF53335">
    <property type="entry name" value="S-adenosyl-L-methionine-dependent methyltransferases"/>
    <property type="match status" value="1"/>
</dbReference>
<dbReference type="Pfam" id="PF06325">
    <property type="entry name" value="PrmA"/>
    <property type="match status" value="1"/>
</dbReference>
<dbReference type="Gene3D" id="3.40.50.150">
    <property type="entry name" value="Vaccinia Virus protein VP39"/>
    <property type="match status" value="1"/>
</dbReference>
<dbReference type="Proteomes" id="UP000708148">
    <property type="component" value="Unassembled WGS sequence"/>
</dbReference>
<gene>
    <name evidence="4" type="ORF">OSTQU699_LOCUS6428</name>
</gene>
<evidence type="ECO:0000313" key="5">
    <source>
        <dbReference type="Proteomes" id="UP000708148"/>
    </source>
</evidence>
<keyword evidence="1" id="KW-0489">Methyltransferase</keyword>
<proteinExistence type="predicted"/>
<dbReference type="PANTHER" id="PTHR47441:SF3">
    <property type="entry name" value="RELEASE FACTOR GLUTAMINE METHYLTRANSFERASE"/>
    <property type="match status" value="1"/>
</dbReference>